<organism evidence="3 4">
    <name type="scientific">Ephemerocybe angulata</name>
    <dbReference type="NCBI Taxonomy" id="980116"/>
    <lineage>
        <taxon>Eukaryota</taxon>
        <taxon>Fungi</taxon>
        <taxon>Dikarya</taxon>
        <taxon>Basidiomycota</taxon>
        <taxon>Agaricomycotina</taxon>
        <taxon>Agaricomycetes</taxon>
        <taxon>Agaricomycetidae</taxon>
        <taxon>Agaricales</taxon>
        <taxon>Agaricineae</taxon>
        <taxon>Psathyrellaceae</taxon>
        <taxon>Ephemerocybe</taxon>
    </lineage>
</organism>
<evidence type="ECO:0000313" key="3">
    <source>
        <dbReference type="EMBL" id="KAF5334382.1"/>
    </source>
</evidence>
<evidence type="ECO:0000256" key="1">
    <source>
        <dbReference type="SAM" id="MobiDB-lite"/>
    </source>
</evidence>
<feature type="region of interest" description="Disordered" evidence="1">
    <location>
        <begin position="303"/>
        <end position="338"/>
    </location>
</feature>
<dbReference type="OrthoDB" id="3234968at2759"/>
<dbReference type="Proteomes" id="UP000541558">
    <property type="component" value="Unassembled WGS sequence"/>
</dbReference>
<keyword evidence="2" id="KW-0472">Membrane</keyword>
<feature type="compositionally biased region" description="Low complexity" evidence="1">
    <location>
        <begin position="219"/>
        <end position="236"/>
    </location>
</feature>
<dbReference type="Gene3D" id="2.60.120.260">
    <property type="entry name" value="Galactose-binding domain-like"/>
    <property type="match status" value="1"/>
</dbReference>
<keyword evidence="2" id="KW-1133">Transmembrane helix</keyword>
<comment type="caution">
    <text evidence="3">The sequence shown here is derived from an EMBL/GenBank/DDBJ whole genome shotgun (WGS) entry which is preliminary data.</text>
</comment>
<proteinExistence type="predicted"/>
<keyword evidence="2" id="KW-0812">Transmembrane</keyword>
<feature type="region of interest" description="Disordered" evidence="1">
    <location>
        <begin position="219"/>
        <end position="244"/>
    </location>
</feature>
<sequence>MICTSIFYMNGVAYGHVKRDPMFPPTSRLRIPHRVLVFLPPVTKSPIELDTKVLRPHEFERGLRNRRTERFLQAILTQRNVTLDDGDTTIRYQPGGAWFRSANNSLDFGFAHMLTQTPNATATLNFTGVAIYFLSPLWPYTVNTQISLDGFPPTLVDLVDHSRPDTEGFGPETAQYGVRWKADGLENRMHSLVMTMGSGQRFAIVDGLIYTVLDPAEGTPGSSSSLPSPTTTGTTPGPTPPPSPLKPVNMPIAVGAALGIFGFLLISLFVWFWVRKRHSGRRPVSEAWTITRKSQAVAPVYMHGPERKGTDSSGRTGTTGPSPISLGPPATYPGPGGFGGMGEHPYSSMYASPLTEEEAWQNPRYGYVGMPAPVVQPGSSSSSAPPSQLPVYEDTDRSVAEFGAGGLLFPIPPSGAASSSTSSLAMTMSPGRYTPGLALSTITEASSAKSLSVRDSPASPASAGLDNGANGYFGSVADRNFAVEGERRHELTRARPGIRAGSLLARDVRMQSPFEDVEEREGNRY</sequence>
<feature type="compositionally biased region" description="Low complexity" evidence="1">
    <location>
        <begin position="311"/>
        <end position="329"/>
    </location>
</feature>
<protein>
    <submittedName>
        <fullName evidence="3">Uncharacterized protein</fullName>
    </submittedName>
</protein>
<keyword evidence="4" id="KW-1185">Reference proteome</keyword>
<evidence type="ECO:0000256" key="2">
    <source>
        <dbReference type="SAM" id="Phobius"/>
    </source>
</evidence>
<accession>A0A8H5C353</accession>
<feature type="transmembrane region" description="Helical" evidence="2">
    <location>
        <begin position="252"/>
        <end position="274"/>
    </location>
</feature>
<dbReference type="AlphaFoldDB" id="A0A8H5C353"/>
<reference evidence="3 4" key="1">
    <citation type="journal article" date="2020" name="ISME J.">
        <title>Uncovering the hidden diversity of litter-decomposition mechanisms in mushroom-forming fungi.</title>
        <authorList>
            <person name="Floudas D."/>
            <person name="Bentzer J."/>
            <person name="Ahren D."/>
            <person name="Johansson T."/>
            <person name="Persson P."/>
            <person name="Tunlid A."/>
        </authorList>
    </citation>
    <scope>NUCLEOTIDE SEQUENCE [LARGE SCALE GENOMIC DNA]</scope>
    <source>
        <strain evidence="3 4">CBS 175.51</strain>
    </source>
</reference>
<gene>
    <name evidence="3" type="ORF">D9611_013572</name>
</gene>
<name>A0A8H5C353_9AGAR</name>
<evidence type="ECO:0000313" key="4">
    <source>
        <dbReference type="Proteomes" id="UP000541558"/>
    </source>
</evidence>
<dbReference type="EMBL" id="JAACJK010000070">
    <property type="protein sequence ID" value="KAF5334382.1"/>
    <property type="molecule type" value="Genomic_DNA"/>
</dbReference>